<dbReference type="SMART" id="SM01373">
    <property type="entry name" value="MAGE"/>
    <property type="match status" value="2"/>
</dbReference>
<feature type="region of interest" description="Disordered" evidence="1">
    <location>
        <begin position="737"/>
        <end position="774"/>
    </location>
</feature>
<dbReference type="Pfam" id="PF12440">
    <property type="entry name" value="MAGE_N"/>
    <property type="match status" value="2"/>
</dbReference>
<feature type="region of interest" description="Disordered" evidence="1">
    <location>
        <begin position="336"/>
        <end position="380"/>
    </location>
</feature>
<evidence type="ECO:0000256" key="1">
    <source>
        <dbReference type="SAM" id="MobiDB-lite"/>
    </source>
</evidence>
<dbReference type="InterPro" id="IPR041898">
    <property type="entry name" value="MAGE_WH1"/>
</dbReference>
<evidence type="ECO:0000313" key="3">
    <source>
        <dbReference type="EMBL" id="CAI9180307.1"/>
    </source>
</evidence>
<feature type="compositionally biased region" description="Basic and acidic residues" evidence="1">
    <location>
        <begin position="737"/>
        <end position="749"/>
    </location>
</feature>
<proteinExistence type="predicted"/>
<feature type="compositionally biased region" description="Low complexity" evidence="1">
    <location>
        <begin position="492"/>
        <end position="521"/>
    </location>
</feature>
<evidence type="ECO:0000259" key="2">
    <source>
        <dbReference type="PROSITE" id="PS50838"/>
    </source>
</evidence>
<dbReference type="EMBL" id="OX460343">
    <property type="protein sequence ID" value="CAI9180307.1"/>
    <property type="molecule type" value="Genomic_DNA"/>
</dbReference>
<dbReference type="Pfam" id="PF01454">
    <property type="entry name" value="MAGE"/>
    <property type="match status" value="2"/>
</dbReference>
<dbReference type="Gene3D" id="1.10.10.1210">
    <property type="entry name" value="MAGE homology domain, winged helix WH2 motif"/>
    <property type="match status" value="2"/>
</dbReference>
<feature type="compositionally biased region" description="Low complexity" evidence="1">
    <location>
        <begin position="336"/>
        <end position="374"/>
    </location>
</feature>
<organism evidence="3 4">
    <name type="scientific">Rangifer tarandus platyrhynchus</name>
    <name type="common">Svalbard reindeer</name>
    <dbReference type="NCBI Taxonomy" id="3082113"/>
    <lineage>
        <taxon>Eukaryota</taxon>
        <taxon>Metazoa</taxon>
        <taxon>Chordata</taxon>
        <taxon>Craniata</taxon>
        <taxon>Vertebrata</taxon>
        <taxon>Euteleostomi</taxon>
        <taxon>Mammalia</taxon>
        <taxon>Eutheria</taxon>
        <taxon>Laurasiatheria</taxon>
        <taxon>Artiodactyla</taxon>
        <taxon>Ruminantia</taxon>
        <taxon>Pecora</taxon>
        <taxon>Cervidae</taxon>
        <taxon>Odocoileinae</taxon>
        <taxon>Rangifer</taxon>
    </lineage>
</organism>
<dbReference type="InterPro" id="IPR021072">
    <property type="entry name" value="MAGE_N"/>
</dbReference>
<feature type="compositionally biased region" description="Low complexity" evidence="1">
    <location>
        <begin position="44"/>
        <end position="74"/>
    </location>
</feature>
<dbReference type="PROSITE" id="PS50838">
    <property type="entry name" value="MAGE"/>
    <property type="match status" value="2"/>
</dbReference>
<feature type="region of interest" description="Disordered" evidence="1">
    <location>
        <begin position="1"/>
        <end position="121"/>
    </location>
</feature>
<feature type="domain" description="MAGE" evidence="2">
    <location>
        <begin position="538"/>
        <end position="737"/>
    </location>
</feature>
<feature type="region of interest" description="Disordered" evidence="1">
    <location>
        <begin position="395"/>
        <end position="536"/>
    </location>
</feature>
<dbReference type="InterPro" id="IPR041899">
    <property type="entry name" value="MAGE_WH2"/>
</dbReference>
<feature type="domain" description="MAGE" evidence="2">
    <location>
        <begin position="128"/>
        <end position="327"/>
    </location>
</feature>
<dbReference type="PANTHER" id="PTHR11736:SF22">
    <property type="entry name" value="MAGE DOMAIN-CONTAINING PROTEIN"/>
    <property type="match status" value="1"/>
</dbReference>
<feature type="compositionally biased region" description="Polar residues" evidence="1">
    <location>
        <begin position="522"/>
        <end position="532"/>
    </location>
</feature>
<dbReference type="SMART" id="SM01392">
    <property type="entry name" value="MAGE_N"/>
    <property type="match status" value="2"/>
</dbReference>
<gene>
    <name evidence="3" type="ORF">MRATA1EN1_LOCUS29269</name>
</gene>
<reference evidence="3" key="1">
    <citation type="submission" date="2023-04" db="EMBL/GenBank/DDBJ databases">
        <authorList>
            <consortium name="ELIXIR-Norway"/>
        </authorList>
    </citation>
    <scope>NUCLEOTIDE SEQUENCE [LARGE SCALE GENOMIC DNA]</scope>
</reference>
<feature type="compositionally biased region" description="Low complexity" evidence="1">
    <location>
        <begin position="467"/>
        <end position="485"/>
    </location>
</feature>
<feature type="compositionally biased region" description="Basic residues" evidence="1">
    <location>
        <begin position="75"/>
        <end position="97"/>
    </location>
</feature>
<dbReference type="Gene3D" id="1.10.10.1200">
    <property type="entry name" value="MAGE homology domain, winged helix WH1 motif"/>
    <property type="match status" value="2"/>
</dbReference>
<dbReference type="Proteomes" id="UP001176941">
    <property type="component" value="Chromosome X"/>
</dbReference>
<dbReference type="InterPro" id="IPR037445">
    <property type="entry name" value="MAGE"/>
</dbReference>
<keyword evidence="4" id="KW-1185">Reference proteome</keyword>
<sequence length="774" mass="84602">MPRGQKSKNRARKKRHQARTETQGLHDQATTSGGEETASPSPPDAESAPSSSSAAGSPKGPQGAQGTTSAATGAIRKRSGVGGKARSRAGARGKAHSKSGVDAEGQVQEGENSSQASAAAGSARTDLLARKAEMLLQYMLYKYKVRELIKRSEMLKTVNKRYREQFPEILSRASERMELVFGLVLKEVRPNSHSYTLVSNLDLGDSESMRGDWGLPRNGLLMPLLGVIYLNGNHAPEEKIWKFLNMLGIYDGRNHFIFGEPRKLITEDMVREEFLEYRQVPGSDPPRYEFLWGPKALAESGKTKVLEFLAKVNRSAHTALLLNYEEAWREEVQSTRARAAASAGPSTSASAGPSASTGPGTTASATAGPSSSATVHPRAACSRSSRPYILTWKIPLMEGPGGPQSMESQRVRDDSRVCLSQAPKFLSTAIMPRRQKSKVRGHETRHQARAETQGLHDQATTSRGEETTSSSPPDLESAPSSSSAAGTPKVPQGAQGTTSAAAGAIPKRCGVGAEGQVQGGENSSQASVAAESSHTDPLNKKVEVLVQQMLYKYKVRELIRRSEMLKAINKRYKAQFPEILRRASELIEMVFGLVLKEVRPSSHSYILVSNLDLSDSESMRGDRGLPKNGLLMPLLGVIYLNGHRLSEEEVWKIMNFLGVYDGRRHFIFGDTRKFLTEDLVREGYLKYRQVPGSDPPRYEFLWGPRALMEANKMKVLEFLAKVNDTVPATFLEHFEESFRQEEESTRARDVATSAGPSASASAQARAASSRSSRP</sequence>
<evidence type="ECO:0000313" key="4">
    <source>
        <dbReference type="Proteomes" id="UP001176941"/>
    </source>
</evidence>
<protein>
    <recommendedName>
        <fullName evidence="2">MAGE domain-containing protein</fullName>
    </recommendedName>
</protein>
<name>A0ABN9A232_RANTA</name>
<feature type="compositionally biased region" description="Low complexity" evidence="1">
    <location>
        <begin position="751"/>
        <end position="774"/>
    </location>
</feature>
<feature type="compositionally biased region" description="Basic and acidic residues" evidence="1">
    <location>
        <begin position="440"/>
        <end position="449"/>
    </location>
</feature>
<accession>A0ABN9A232</accession>
<feature type="compositionally biased region" description="Polar residues" evidence="1">
    <location>
        <begin position="20"/>
        <end position="34"/>
    </location>
</feature>
<feature type="compositionally biased region" description="Basic residues" evidence="1">
    <location>
        <begin position="1"/>
        <end position="17"/>
    </location>
</feature>
<dbReference type="InterPro" id="IPR002190">
    <property type="entry name" value="MHD_dom"/>
</dbReference>
<dbReference type="PANTHER" id="PTHR11736">
    <property type="entry name" value="MELANOMA-ASSOCIATED ANTIGEN MAGE ANTIGEN"/>
    <property type="match status" value="1"/>
</dbReference>